<dbReference type="InterPro" id="IPR013151">
    <property type="entry name" value="Immunoglobulin_dom"/>
</dbReference>
<dbReference type="InterPro" id="IPR036179">
    <property type="entry name" value="Ig-like_dom_sf"/>
</dbReference>
<dbReference type="PANTHER" id="PTHR15317">
    <property type="entry name" value="T-CELL SURFACE PROTEIN TACTILE"/>
    <property type="match status" value="1"/>
</dbReference>
<evidence type="ECO:0000259" key="2">
    <source>
        <dbReference type="PROSITE" id="PS50835"/>
    </source>
</evidence>
<dbReference type="Gene3D" id="2.60.40.10">
    <property type="entry name" value="Immunoglobulins"/>
    <property type="match status" value="3"/>
</dbReference>
<dbReference type="Proteomes" id="UP000700334">
    <property type="component" value="Unassembled WGS sequence"/>
</dbReference>
<proteinExistence type="predicted"/>
<dbReference type="InterPro" id="IPR042381">
    <property type="entry name" value="CD96"/>
</dbReference>
<feature type="domain" description="Ig-like" evidence="2">
    <location>
        <begin position="1"/>
        <end position="97"/>
    </location>
</feature>
<dbReference type="EMBL" id="JAGFMF010011942">
    <property type="protein sequence ID" value="KAG8509510.1"/>
    <property type="molecule type" value="Genomic_DNA"/>
</dbReference>
<keyword evidence="4" id="KW-1185">Reference proteome</keyword>
<dbReference type="PANTHER" id="PTHR15317:SF1">
    <property type="entry name" value="T-CELL SURFACE PROTEIN TACTILE"/>
    <property type="match status" value="1"/>
</dbReference>
<gene>
    <name evidence="3" type="ORF">J0S82_011962</name>
</gene>
<keyword evidence="1" id="KW-0393">Immunoglobulin domain</keyword>
<dbReference type="SMART" id="SM00409">
    <property type="entry name" value="IG"/>
    <property type="match status" value="2"/>
</dbReference>
<dbReference type="AlphaFoldDB" id="A0A8J6DJ04"/>
<dbReference type="GO" id="GO:0006954">
    <property type="term" value="P:inflammatory response"/>
    <property type="evidence" value="ECO:0007669"/>
    <property type="project" value="TreeGrafter"/>
</dbReference>
<name>A0A8J6DJ04_GALPY</name>
<dbReference type="InterPro" id="IPR007110">
    <property type="entry name" value="Ig-like_dom"/>
</dbReference>
<comment type="caution">
    <text evidence="3">The sequence shown here is derived from an EMBL/GenBank/DDBJ whole genome shotgun (WGS) entry which is preliminary data.</text>
</comment>
<feature type="domain" description="Ig-like" evidence="2">
    <location>
        <begin position="237"/>
        <end position="334"/>
    </location>
</feature>
<evidence type="ECO:0000313" key="4">
    <source>
        <dbReference type="Proteomes" id="UP000700334"/>
    </source>
</evidence>
<dbReference type="Pfam" id="PF00047">
    <property type="entry name" value="ig"/>
    <property type="match status" value="1"/>
</dbReference>
<dbReference type="GO" id="GO:0007160">
    <property type="term" value="P:cell-matrix adhesion"/>
    <property type="evidence" value="ECO:0007669"/>
    <property type="project" value="TreeGrafter"/>
</dbReference>
<evidence type="ECO:0000313" key="3">
    <source>
        <dbReference type="EMBL" id="KAG8509510.1"/>
    </source>
</evidence>
<dbReference type="InterPro" id="IPR013783">
    <property type="entry name" value="Ig-like_fold"/>
</dbReference>
<sequence>IWGETSNAQNIYVSPGSDLNLTCQTEKKGFLVQMQWSKISSKEELIAVYHPRHGYYCANVSSCDSLVAFTEAPGKVSVWTLHLRNVSSSLSGKYECTFTLYPEGIRMHTYNVLIQTPVTQDEQRRNHTIEIEINQSLEIPCFQNITSEISSEFTFTWLVEDNRTQEILISKYSGNTQHHLISNSTSFKDRVKLGTNYSLQLSPVQVYDNDLTFSCCIKVSPGKILRSFTKVKVFAKPEVPVIAENNSMDDLGKRTFTCLLNNVFPTANLTWFIDGSSPQGEKGISITTEKRIDKGGFLELRSVLTRVSDNQPAQSSNLAIWCTALAPVPGNKVSNITSEKIMFSLGKLSI</sequence>
<dbReference type="InterPro" id="IPR003599">
    <property type="entry name" value="Ig_sub"/>
</dbReference>
<reference evidence="3" key="1">
    <citation type="journal article" date="2021" name="Evol. Appl.">
        <title>The genome of the Pyrenean desman and the effects of bottlenecks and inbreeding on the genomic landscape of an endangered species.</title>
        <authorList>
            <person name="Escoda L."/>
            <person name="Castresana J."/>
        </authorList>
    </citation>
    <scope>NUCLEOTIDE SEQUENCE</scope>
    <source>
        <strain evidence="3">IBE-C5619</strain>
    </source>
</reference>
<dbReference type="OrthoDB" id="9904226at2759"/>
<dbReference type="PROSITE" id="PS50835">
    <property type="entry name" value="IG_LIKE"/>
    <property type="match status" value="2"/>
</dbReference>
<accession>A0A8J6DJ04</accession>
<organism evidence="3 4">
    <name type="scientific">Galemys pyrenaicus</name>
    <name type="common">Iberian desman</name>
    <name type="synonym">Pyrenean desman</name>
    <dbReference type="NCBI Taxonomy" id="202257"/>
    <lineage>
        <taxon>Eukaryota</taxon>
        <taxon>Metazoa</taxon>
        <taxon>Chordata</taxon>
        <taxon>Craniata</taxon>
        <taxon>Vertebrata</taxon>
        <taxon>Euteleostomi</taxon>
        <taxon>Mammalia</taxon>
        <taxon>Eutheria</taxon>
        <taxon>Laurasiatheria</taxon>
        <taxon>Eulipotyphla</taxon>
        <taxon>Talpidae</taxon>
        <taxon>Galemys</taxon>
    </lineage>
</organism>
<protein>
    <submittedName>
        <fullName evidence="3">T-cell surface protein tactile</fullName>
    </submittedName>
</protein>
<feature type="non-terminal residue" evidence="3">
    <location>
        <position position="1"/>
    </location>
</feature>
<dbReference type="SUPFAM" id="SSF48726">
    <property type="entry name" value="Immunoglobulin"/>
    <property type="match status" value="2"/>
</dbReference>
<evidence type="ECO:0000256" key="1">
    <source>
        <dbReference type="ARBA" id="ARBA00023319"/>
    </source>
</evidence>